<protein>
    <submittedName>
        <fullName evidence="1">3-isopropylmalate dehydrogenase</fullName>
    </submittedName>
</protein>
<reference evidence="1" key="1">
    <citation type="submission" date="2022-09" db="EMBL/GenBank/DDBJ databases">
        <title>Genomic of Burkholderia gladioli.</title>
        <authorList>
            <person name="Wu H."/>
        </authorList>
    </citation>
    <scope>NUCLEOTIDE SEQUENCE</scope>
    <source>
        <strain evidence="1">ZN-S4</strain>
    </source>
</reference>
<proteinExistence type="predicted"/>
<evidence type="ECO:0000313" key="1">
    <source>
        <dbReference type="EMBL" id="UWX73551.1"/>
    </source>
</evidence>
<evidence type="ECO:0000313" key="2">
    <source>
        <dbReference type="Proteomes" id="UP001059745"/>
    </source>
</evidence>
<dbReference type="Proteomes" id="UP001059745">
    <property type="component" value="Chromosome 2"/>
</dbReference>
<gene>
    <name evidence="1" type="ORF">NYZ96_34770</name>
</gene>
<organism evidence="1 2">
    <name type="scientific">Burkholderia gladioli</name>
    <name type="common">Pseudomonas marginata</name>
    <name type="synonym">Phytomonas marginata</name>
    <dbReference type="NCBI Taxonomy" id="28095"/>
    <lineage>
        <taxon>Bacteria</taxon>
        <taxon>Pseudomonadati</taxon>
        <taxon>Pseudomonadota</taxon>
        <taxon>Betaproteobacteria</taxon>
        <taxon>Burkholderiales</taxon>
        <taxon>Burkholderiaceae</taxon>
        <taxon>Burkholderia</taxon>
    </lineage>
</organism>
<name>A0AB38U0Q4_BURGA</name>
<dbReference type="AlphaFoldDB" id="A0AB38U0Q4"/>
<dbReference type="EMBL" id="CP104215">
    <property type="protein sequence ID" value="UWX73551.1"/>
    <property type="molecule type" value="Genomic_DNA"/>
</dbReference>
<sequence>MAQNRSISPVSKLHGITARALTRAIVSTKIITTKTITKS</sequence>
<accession>A0AB38U0Q4</accession>